<dbReference type="RefSeq" id="WP_184431106.1">
    <property type="nucleotide sequence ID" value="NZ_JACIGI010000002.1"/>
</dbReference>
<name>A0A7W6WIW4_9PROT</name>
<dbReference type="EMBL" id="JACIGI010000002">
    <property type="protein sequence ID" value="MBB4284626.1"/>
    <property type="molecule type" value="Genomic_DNA"/>
</dbReference>
<keyword evidence="1" id="KW-1133">Transmembrane helix</keyword>
<evidence type="ECO:0000313" key="3">
    <source>
        <dbReference type="Proteomes" id="UP000555728"/>
    </source>
</evidence>
<feature type="transmembrane region" description="Helical" evidence="1">
    <location>
        <begin position="102"/>
        <end position="123"/>
    </location>
</feature>
<keyword evidence="1" id="KW-0812">Transmembrane</keyword>
<dbReference type="AlphaFoldDB" id="A0A7W6WIW4"/>
<keyword evidence="1" id="KW-0472">Membrane</keyword>
<comment type="caution">
    <text evidence="2">The sequence shown here is derived from an EMBL/GenBank/DDBJ whole genome shotgun (WGS) entry which is preliminary data.</text>
</comment>
<dbReference type="Proteomes" id="UP000555728">
    <property type="component" value="Unassembled WGS sequence"/>
</dbReference>
<evidence type="ECO:0000256" key="1">
    <source>
        <dbReference type="SAM" id="Phobius"/>
    </source>
</evidence>
<protein>
    <recommendedName>
        <fullName evidence="4">DUF1640 domain-containing protein</fullName>
    </recommendedName>
</protein>
<accession>A0A7W6WIW4</accession>
<evidence type="ECO:0000313" key="2">
    <source>
        <dbReference type="EMBL" id="MBB4284626.1"/>
    </source>
</evidence>
<proteinExistence type="predicted"/>
<gene>
    <name evidence="2" type="ORF">GGD88_000333</name>
</gene>
<keyword evidence="3" id="KW-1185">Reference proteome</keyword>
<organism evidence="2 3">
    <name type="scientific">Roseospira goensis</name>
    <dbReference type="NCBI Taxonomy" id="391922"/>
    <lineage>
        <taxon>Bacteria</taxon>
        <taxon>Pseudomonadati</taxon>
        <taxon>Pseudomonadota</taxon>
        <taxon>Alphaproteobacteria</taxon>
        <taxon>Rhodospirillales</taxon>
        <taxon>Rhodospirillaceae</taxon>
        <taxon>Roseospira</taxon>
    </lineage>
</organism>
<reference evidence="2 3" key="1">
    <citation type="submission" date="2020-08" db="EMBL/GenBank/DDBJ databases">
        <title>Genome sequencing of Purple Non-Sulfur Bacteria from various extreme environments.</title>
        <authorList>
            <person name="Mayer M."/>
        </authorList>
    </citation>
    <scope>NUCLEOTIDE SEQUENCE [LARGE SCALE GENOMIC DNA]</scope>
    <source>
        <strain evidence="2 3">JA135</strain>
    </source>
</reference>
<sequence length="129" mass="14134">MTDLTRRVAALEATLRRLEPLIVRIDEQLRVTLPSLATKAELQAFRTEAQTETKDVRIDLKAEVQDLRTEWRATVPALASKADVQEAKADLGARLAEKPGRAFIVTTVFAAIGLCVAAVAATVTTLQYM</sequence>
<evidence type="ECO:0008006" key="4">
    <source>
        <dbReference type="Google" id="ProtNLM"/>
    </source>
</evidence>